<feature type="binding site" evidence="13">
    <location>
        <position position="153"/>
    </location>
    <ligand>
        <name>(R)-pantoate</name>
        <dbReference type="ChEBI" id="CHEBI:15980"/>
    </ligand>
</feature>
<evidence type="ECO:0000256" key="5">
    <source>
        <dbReference type="ARBA" id="ARBA00014155"/>
    </source>
</evidence>
<dbReference type="NCBIfam" id="TIGR00018">
    <property type="entry name" value="panC"/>
    <property type="match status" value="1"/>
</dbReference>
<comment type="function">
    <text evidence="12 13">Catalyzes the condensation of pantoate with beta-alanine in an ATP-dependent reaction via a pantoyl-adenylate intermediate.</text>
</comment>
<dbReference type="UniPathway" id="UPA00028">
    <property type="reaction ID" value="UER00005"/>
</dbReference>
<evidence type="ECO:0000313" key="14">
    <source>
        <dbReference type="EMBL" id="MYL84880.1"/>
    </source>
</evidence>
<keyword evidence="15" id="KW-1185">Reference proteome</keyword>
<evidence type="ECO:0000256" key="8">
    <source>
        <dbReference type="ARBA" id="ARBA00022655"/>
    </source>
</evidence>
<comment type="subunit">
    <text evidence="13">Homodimer.</text>
</comment>
<dbReference type="AlphaFoldDB" id="A0A7C9IVI5"/>
<evidence type="ECO:0000313" key="15">
    <source>
        <dbReference type="Proteomes" id="UP000482487"/>
    </source>
</evidence>
<dbReference type="CDD" id="cd00560">
    <property type="entry name" value="PanC"/>
    <property type="match status" value="1"/>
</dbReference>
<protein>
    <recommendedName>
        <fullName evidence="5 13">Pantothenate synthetase</fullName>
        <shortName evidence="13">PS</shortName>
        <ecNumber evidence="4 13">6.3.2.1</ecNumber>
    </recommendedName>
    <alternativeName>
        <fullName evidence="13">Pantoate--beta-alanine ligase</fullName>
    </alternativeName>
    <alternativeName>
        <fullName evidence="13">Pantoate-activating enzyme</fullName>
    </alternativeName>
</protein>
<dbReference type="InterPro" id="IPR042176">
    <property type="entry name" value="Pantoate_ligase_C"/>
</dbReference>
<dbReference type="OrthoDB" id="9773087at2"/>
<keyword evidence="6 13" id="KW-0963">Cytoplasm</keyword>
<comment type="caution">
    <text evidence="14">The sequence shown here is derived from an EMBL/GenBank/DDBJ whole genome shotgun (WGS) entry which is preliminary data.</text>
</comment>
<dbReference type="InterPro" id="IPR014729">
    <property type="entry name" value="Rossmann-like_a/b/a_fold"/>
</dbReference>
<dbReference type="EMBL" id="WVUD01000045">
    <property type="protein sequence ID" value="MYL84880.1"/>
    <property type="molecule type" value="Genomic_DNA"/>
</dbReference>
<dbReference type="InterPro" id="IPR003721">
    <property type="entry name" value="Pantoate_ligase"/>
</dbReference>
<feature type="active site" description="Proton donor" evidence="13">
    <location>
        <position position="37"/>
    </location>
</feature>
<evidence type="ECO:0000256" key="4">
    <source>
        <dbReference type="ARBA" id="ARBA00012219"/>
    </source>
</evidence>
<dbReference type="Proteomes" id="UP000482487">
    <property type="component" value="Unassembled WGS sequence"/>
</dbReference>
<evidence type="ECO:0000256" key="9">
    <source>
        <dbReference type="ARBA" id="ARBA00022741"/>
    </source>
</evidence>
<gene>
    <name evidence="13" type="primary">panC</name>
    <name evidence="14" type="ORF">GTA51_17340</name>
</gene>
<dbReference type="Pfam" id="PF02569">
    <property type="entry name" value="Pantoate_ligase"/>
    <property type="match status" value="1"/>
</dbReference>
<dbReference type="FunFam" id="3.40.50.620:FF:000114">
    <property type="entry name" value="Pantothenate synthetase"/>
    <property type="match status" value="1"/>
</dbReference>
<accession>A0A7C9IVI5</accession>
<comment type="subcellular location">
    <subcellularLocation>
        <location evidence="1 13">Cytoplasm</location>
    </subcellularLocation>
</comment>
<evidence type="ECO:0000256" key="11">
    <source>
        <dbReference type="ARBA" id="ARBA00048258"/>
    </source>
</evidence>
<keyword evidence="10 13" id="KW-0067">ATP-binding</keyword>
<evidence type="ECO:0000256" key="7">
    <source>
        <dbReference type="ARBA" id="ARBA00022598"/>
    </source>
</evidence>
<comment type="similarity">
    <text evidence="3 13">Belongs to the pantothenate synthetase family.</text>
</comment>
<evidence type="ECO:0000256" key="3">
    <source>
        <dbReference type="ARBA" id="ARBA00009256"/>
    </source>
</evidence>
<dbReference type="HAMAP" id="MF_00158">
    <property type="entry name" value="PanC"/>
    <property type="match status" value="1"/>
</dbReference>
<feature type="binding site" evidence="13">
    <location>
        <begin position="147"/>
        <end position="150"/>
    </location>
    <ligand>
        <name>ATP</name>
        <dbReference type="ChEBI" id="CHEBI:30616"/>
    </ligand>
</feature>
<organism evidence="14 15">
    <name type="scientific">Solidesulfovibrio aerotolerans</name>
    <dbReference type="NCBI Taxonomy" id="295255"/>
    <lineage>
        <taxon>Bacteria</taxon>
        <taxon>Pseudomonadati</taxon>
        <taxon>Thermodesulfobacteriota</taxon>
        <taxon>Desulfovibrionia</taxon>
        <taxon>Desulfovibrionales</taxon>
        <taxon>Desulfovibrionaceae</taxon>
        <taxon>Solidesulfovibrio</taxon>
    </lineage>
</organism>
<evidence type="ECO:0000256" key="1">
    <source>
        <dbReference type="ARBA" id="ARBA00004496"/>
    </source>
</evidence>
<feature type="binding site" evidence="13">
    <location>
        <position position="61"/>
    </location>
    <ligand>
        <name>(R)-pantoate</name>
        <dbReference type="ChEBI" id="CHEBI:15980"/>
    </ligand>
</feature>
<keyword evidence="7 13" id="KW-0436">Ligase</keyword>
<name>A0A7C9IVI5_9BACT</name>
<dbReference type="GO" id="GO:0005829">
    <property type="term" value="C:cytosol"/>
    <property type="evidence" value="ECO:0007669"/>
    <property type="project" value="TreeGrafter"/>
</dbReference>
<feature type="binding site" evidence="13">
    <location>
        <position position="176"/>
    </location>
    <ligand>
        <name>ATP</name>
        <dbReference type="ChEBI" id="CHEBI:30616"/>
    </ligand>
</feature>
<dbReference type="Gene3D" id="3.30.1300.10">
    <property type="entry name" value="Pantoate-beta-alanine ligase, C-terminal domain"/>
    <property type="match status" value="1"/>
</dbReference>
<dbReference type="PANTHER" id="PTHR21299:SF1">
    <property type="entry name" value="PANTOATE--BETA-ALANINE LIGASE"/>
    <property type="match status" value="1"/>
</dbReference>
<comment type="miscellaneous">
    <text evidence="13">The reaction proceeds by a bi uni uni bi ping pong mechanism.</text>
</comment>
<dbReference type="GO" id="GO:0005524">
    <property type="term" value="F:ATP binding"/>
    <property type="evidence" value="ECO:0007669"/>
    <property type="project" value="UniProtKB-KW"/>
</dbReference>
<dbReference type="EC" id="6.3.2.1" evidence="4 13"/>
<sequence length="286" mass="30430">MDIITEPSALRERARAWSRSGETVGFVPTMGALHAGHASLLRLARERAALVVASVFVNPTQFGPGEDLDAYPRDLERDAALAREAGVDVLFAPAPGAMYAPEAATWVEVPTLARHLCGASRPTHFRGVCTVVSKLFLLVRPTLAVFGQKDWQQLAIIRRMTADLGFDVEIVGAPIVREADGLALSSRNVRLTPTERAEAVAINQGLALAEELARGGTRDAGRILAAVRAFYATAMPSGTVDYLECVDPGNIVPATTLAGAALFAAAVRFSAVRLIDNRFVDVNAAS</sequence>
<keyword evidence="8 13" id="KW-0566">Pantothenate biosynthesis</keyword>
<dbReference type="PANTHER" id="PTHR21299">
    <property type="entry name" value="CYTIDYLATE KINASE/PANTOATE-BETA-ALANINE LIGASE"/>
    <property type="match status" value="1"/>
</dbReference>
<evidence type="ECO:0000256" key="6">
    <source>
        <dbReference type="ARBA" id="ARBA00022490"/>
    </source>
</evidence>
<feature type="binding site" evidence="13">
    <location>
        <begin position="30"/>
        <end position="37"/>
    </location>
    <ligand>
        <name>ATP</name>
        <dbReference type="ChEBI" id="CHEBI:30616"/>
    </ligand>
</feature>
<dbReference type="GO" id="GO:0004592">
    <property type="term" value="F:pantoate-beta-alanine ligase activity"/>
    <property type="evidence" value="ECO:0007669"/>
    <property type="project" value="UniProtKB-UniRule"/>
</dbReference>
<reference evidence="14 15" key="1">
    <citation type="submission" date="2020-01" db="EMBL/GenBank/DDBJ databases">
        <title>Genome sequence of Desulfovibrio aerotolerans DSM 16695(T).</title>
        <authorList>
            <person name="Karnachuk O."/>
            <person name="Avakyan M."/>
            <person name="Mardanov A."/>
            <person name="Kadnikov V."/>
            <person name="Ravin N."/>
        </authorList>
    </citation>
    <scope>NUCLEOTIDE SEQUENCE [LARGE SCALE GENOMIC DNA]</scope>
    <source>
        <strain evidence="14 15">DSM 16695</strain>
    </source>
</reference>
<comment type="pathway">
    <text evidence="2 13">Cofactor biosynthesis; (R)-pantothenate biosynthesis; (R)-pantothenate from (R)-pantoate and beta-alanine: step 1/1.</text>
</comment>
<proteinExistence type="inferred from homology"/>
<keyword evidence="9 13" id="KW-0547">Nucleotide-binding</keyword>
<dbReference type="RefSeq" id="WP_160963315.1">
    <property type="nucleotide sequence ID" value="NZ_WVUD01000045.1"/>
</dbReference>
<evidence type="ECO:0000256" key="13">
    <source>
        <dbReference type="HAMAP-Rule" id="MF_00158"/>
    </source>
</evidence>
<feature type="binding site" evidence="13">
    <location>
        <begin position="184"/>
        <end position="187"/>
    </location>
    <ligand>
        <name>ATP</name>
        <dbReference type="ChEBI" id="CHEBI:30616"/>
    </ligand>
</feature>
<evidence type="ECO:0000256" key="12">
    <source>
        <dbReference type="ARBA" id="ARBA00055042"/>
    </source>
</evidence>
<evidence type="ECO:0000256" key="2">
    <source>
        <dbReference type="ARBA" id="ARBA00004990"/>
    </source>
</evidence>
<evidence type="ECO:0000256" key="10">
    <source>
        <dbReference type="ARBA" id="ARBA00022840"/>
    </source>
</evidence>
<dbReference type="GO" id="GO:0015940">
    <property type="term" value="P:pantothenate biosynthetic process"/>
    <property type="evidence" value="ECO:0007669"/>
    <property type="project" value="UniProtKB-UniRule"/>
</dbReference>
<dbReference type="SUPFAM" id="SSF52374">
    <property type="entry name" value="Nucleotidylyl transferase"/>
    <property type="match status" value="1"/>
</dbReference>
<comment type="catalytic activity">
    <reaction evidence="11 13">
        <text>(R)-pantoate + beta-alanine + ATP = (R)-pantothenate + AMP + diphosphate + H(+)</text>
        <dbReference type="Rhea" id="RHEA:10912"/>
        <dbReference type="ChEBI" id="CHEBI:15378"/>
        <dbReference type="ChEBI" id="CHEBI:15980"/>
        <dbReference type="ChEBI" id="CHEBI:29032"/>
        <dbReference type="ChEBI" id="CHEBI:30616"/>
        <dbReference type="ChEBI" id="CHEBI:33019"/>
        <dbReference type="ChEBI" id="CHEBI:57966"/>
        <dbReference type="ChEBI" id="CHEBI:456215"/>
        <dbReference type="EC" id="6.3.2.1"/>
    </reaction>
</comment>
<feature type="binding site" evidence="13">
    <location>
        <position position="61"/>
    </location>
    <ligand>
        <name>beta-alanine</name>
        <dbReference type="ChEBI" id="CHEBI:57966"/>
    </ligand>
</feature>
<dbReference type="Gene3D" id="3.40.50.620">
    <property type="entry name" value="HUPs"/>
    <property type="match status" value="1"/>
</dbReference>